<name>A0A4Q9DIN6_9BACL</name>
<dbReference type="GO" id="GO:0016020">
    <property type="term" value="C:membrane"/>
    <property type="evidence" value="ECO:0007669"/>
    <property type="project" value="UniProtKB-SubCell"/>
</dbReference>
<dbReference type="AlphaFoldDB" id="A0A4Q9DIN6"/>
<evidence type="ECO:0000256" key="3">
    <source>
        <dbReference type="ARBA" id="ARBA00022544"/>
    </source>
</evidence>
<dbReference type="OrthoDB" id="2592518at2"/>
<accession>A0A4Q9DIN6</accession>
<dbReference type="PANTHER" id="PTHR35789">
    <property type="entry name" value="SPORE GERMINATION PROTEIN B3"/>
    <property type="match status" value="1"/>
</dbReference>
<evidence type="ECO:0000313" key="10">
    <source>
        <dbReference type="EMBL" id="TBL71575.1"/>
    </source>
</evidence>
<evidence type="ECO:0000313" key="11">
    <source>
        <dbReference type="Proteomes" id="UP000293142"/>
    </source>
</evidence>
<dbReference type="InterPro" id="IPR057336">
    <property type="entry name" value="GerAC_N"/>
</dbReference>
<protein>
    <submittedName>
        <fullName evidence="10">Ger(X)C family spore germination protein</fullName>
    </submittedName>
</protein>
<organism evidence="10 11">
    <name type="scientific">Paenibacillus thalictri</name>
    <dbReference type="NCBI Taxonomy" id="2527873"/>
    <lineage>
        <taxon>Bacteria</taxon>
        <taxon>Bacillati</taxon>
        <taxon>Bacillota</taxon>
        <taxon>Bacilli</taxon>
        <taxon>Bacillales</taxon>
        <taxon>Paenibacillaceae</taxon>
        <taxon>Paenibacillus</taxon>
    </lineage>
</organism>
<keyword evidence="4" id="KW-0732">Signal</keyword>
<comment type="similarity">
    <text evidence="2">Belongs to the GerABKC lipoprotein family.</text>
</comment>
<evidence type="ECO:0000256" key="7">
    <source>
        <dbReference type="ARBA" id="ARBA00023288"/>
    </source>
</evidence>
<dbReference type="InterPro" id="IPR008844">
    <property type="entry name" value="Spore_GerAC-like"/>
</dbReference>
<keyword evidence="11" id="KW-1185">Reference proteome</keyword>
<dbReference type="Pfam" id="PF25198">
    <property type="entry name" value="Spore_GerAC_N"/>
    <property type="match status" value="1"/>
</dbReference>
<dbReference type="Gene3D" id="3.30.300.210">
    <property type="entry name" value="Nutrient germinant receptor protein C, domain 3"/>
    <property type="match status" value="1"/>
</dbReference>
<evidence type="ECO:0000256" key="4">
    <source>
        <dbReference type="ARBA" id="ARBA00022729"/>
    </source>
</evidence>
<evidence type="ECO:0000256" key="2">
    <source>
        <dbReference type="ARBA" id="ARBA00007886"/>
    </source>
</evidence>
<comment type="caution">
    <text evidence="10">The sequence shown here is derived from an EMBL/GenBank/DDBJ whole genome shotgun (WGS) entry which is preliminary data.</text>
</comment>
<dbReference type="PANTHER" id="PTHR35789:SF1">
    <property type="entry name" value="SPORE GERMINATION PROTEIN B3"/>
    <property type="match status" value="1"/>
</dbReference>
<sequence length="636" mass="72498">MGRGGLLPDHGRGLFFPYFAVRQFDDINDIGDVDSHIIGFVFHRNGWTLRASADDIHHSALYRFFSDRTDEFELVLSDARHSCPGMGAADSRHIRRHADVYSARRGHRTQQSHQTKKGICFRLPSGKRLGFIRGLYGNDGHYDIWRSYRQAIRISYPSYIRCRTRRKFRHGANRVYPYFIVEIFRDRRQHLFHPLRVVLFSASLRLEVVPLAYHRCRDRFGHICGRNKQAFLLQRLRLLAGLLRRCDAGRVSSAVIYVDACEGALQLNRNRIWLLILLFVPLLGGCGNAKQINRITFVTALGIESAENGVLVHAMAAIPGKYASLSPGSGGGGSDTSPNYIITQQGSTISDALYQMKRKTARDIQFGHTKILLISSELAEKGLTEHLDFFMRREELQTISWIAVTRESPKAVMNISPSVPQSVGDWMVDVFSQAGSDTFEILPIYLYEFYSRVFEPGISPYAMVLGSSKEREKDVNIDKIALFRRDRLTGYLNASNVKYISMLQQRSLLPTGFTITKDKMSFILLDYKTDIAWEADKMKVNLRVKLDFDQSPGIYLMDHASMTKVENEMAGVIEQDLRKLITTLQQLKSDPVGFGEKYRVAHGGELDKDQWLDQTFPSLKTDVHVKVKIQRKGMID</sequence>
<evidence type="ECO:0000256" key="1">
    <source>
        <dbReference type="ARBA" id="ARBA00004635"/>
    </source>
</evidence>
<feature type="domain" description="Spore germination GerAC-like C-terminal" evidence="8">
    <location>
        <begin position="479"/>
        <end position="633"/>
    </location>
</feature>
<keyword evidence="6" id="KW-0564">Palmitate</keyword>
<evidence type="ECO:0000259" key="9">
    <source>
        <dbReference type="Pfam" id="PF25198"/>
    </source>
</evidence>
<dbReference type="Pfam" id="PF05504">
    <property type="entry name" value="Spore_GerAC"/>
    <property type="match status" value="1"/>
</dbReference>
<dbReference type="EMBL" id="SIRE01000025">
    <property type="protein sequence ID" value="TBL71575.1"/>
    <property type="molecule type" value="Genomic_DNA"/>
</dbReference>
<feature type="domain" description="Spore germination protein N-terminal" evidence="9">
    <location>
        <begin position="289"/>
        <end position="464"/>
    </location>
</feature>
<evidence type="ECO:0000256" key="6">
    <source>
        <dbReference type="ARBA" id="ARBA00023139"/>
    </source>
</evidence>
<reference evidence="10 11" key="1">
    <citation type="submission" date="2019-02" db="EMBL/GenBank/DDBJ databases">
        <title>Paenibacillus sp. nov., isolated from surface-sterilized tissue of Thalictrum simplex L.</title>
        <authorList>
            <person name="Tuo L."/>
        </authorList>
    </citation>
    <scope>NUCLEOTIDE SEQUENCE [LARGE SCALE GENOMIC DNA]</scope>
    <source>
        <strain evidence="10 11">N2SHLJ1</strain>
    </source>
</reference>
<comment type="subcellular location">
    <subcellularLocation>
        <location evidence="1">Membrane</location>
        <topology evidence="1">Lipid-anchor</topology>
    </subcellularLocation>
</comment>
<gene>
    <name evidence="10" type="ORF">EYB31_29805</name>
</gene>
<evidence type="ECO:0000256" key="5">
    <source>
        <dbReference type="ARBA" id="ARBA00023136"/>
    </source>
</evidence>
<keyword evidence="7" id="KW-0449">Lipoprotein</keyword>
<evidence type="ECO:0000259" key="8">
    <source>
        <dbReference type="Pfam" id="PF05504"/>
    </source>
</evidence>
<dbReference type="GO" id="GO:0009847">
    <property type="term" value="P:spore germination"/>
    <property type="evidence" value="ECO:0007669"/>
    <property type="project" value="InterPro"/>
</dbReference>
<keyword evidence="5" id="KW-0472">Membrane</keyword>
<keyword evidence="3" id="KW-0309">Germination</keyword>
<dbReference type="InterPro" id="IPR046953">
    <property type="entry name" value="Spore_GerAC-like_C"/>
</dbReference>
<dbReference type="NCBIfam" id="TIGR02887">
    <property type="entry name" value="spore_ger_x_C"/>
    <property type="match status" value="1"/>
</dbReference>
<dbReference type="Proteomes" id="UP000293142">
    <property type="component" value="Unassembled WGS sequence"/>
</dbReference>
<dbReference type="InterPro" id="IPR038501">
    <property type="entry name" value="Spore_GerAC_C_sf"/>
</dbReference>
<proteinExistence type="inferred from homology"/>